<organism evidence="3 4">
    <name type="scientific">Armadillidium nasatum</name>
    <dbReference type="NCBI Taxonomy" id="96803"/>
    <lineage>
        <taxon>Eukaryota</taxon>
        <taxon>Metazoa</taxon>
        <taxon>Ecdysozoa</taxon>
        <taxon>Arthropoda</taxon>
        <taxon>Crustacea</taxon>
        <taxon>Multicrustacea</taxon>
        <taxon>Malacostraca</taxon>
        <taxon>Eumalacostraca</taxon>
        <taxon>Peracarida</taxon>
        <taxon>Isopoda</taxon>
        <taxon>Oniscidea</taxon>
        <taxon>Crinocheta</taxon>
        <taxon>Armadillidiidae</taxon>
        <taxon>Armadillidium</taxon>
    </lineage>
</organism>
<accession>A0A5N5SXM4</accession>
<feature type="domain" description="AAA+ ATPase" evidence="2">
    <location>
        <begin position="384"/>
        <end position="530"/>
    </location>
</feature>
<feature type="region of interest" description="Disordered" evidence="1">
    <location>
        <begin position="191"/>
        <end position="286"/>
    </location>
</feature>
<dbReference type="PANTHER" id="PTHR23074:SF83">
    <property type="entry name" value="VACUOLAR PROTEIN SORTING-ASSOCIATED PROTEIN 4A"/>
    <property type="match status" value="1"/>
</dbReference>
<dbReference type="SMART" id="SM00382">
    <property type="entry name" value="AAA"/>
    <property type="match status" value="1"/>
</dbReference>
<dbReference type="SUPFAM" id="SSF52540">
    <property type="entry name" value="P-loop containing nucleoside triphosphate hydrolases"/>
    <property type="match status" value="1"/>
</dbReference>
<proteinExistence type="predicted"/>
<dbReference type="EMBL" id="SEYY01018995">
    <property type="protein sequence ID" value="KAB7498782.1"/>
    <property type="molecule type" value="Genomic_DNA"/>
</dbReference>
<dbReference type="InterPro" id="IPR003959">
    <property type="entry name" value="ATPase_AAA_core"/>
</dbReference>
<evidence type="ECO:0000313" key="4">
    <source>
        <dbReference type="Proteomes" id="UP000326759"/>
    </source>
</evidence>
<keyword evidence="4" id="KW-1185">Reference proteome</keyword>
<dbReference type="Proteomes" id="UP000326759">
    <property type="component" value="Unassembled WGS sequence"/>
</dbReference>
<evidence type="ECO:0000256" key="1">
    <source>
        <dbReference type="SAM" id="MobiDB-lite"/>
    </source>
</evidence>
<protein>
    <submittedName>
        <fullName evidence="3">Vacuolar protein sorting-associated protein 4B</fullName>
    </submittedName>
</protein>
<evidence type="ECO:0000313" key="3">
    <source>
        <dbReference type="EMBL" id="KAB7498782.1"/>
    </source>
</evidence>
<dbReference type="AlphaFoldDB" id="A0A5N5SXM4"/>
<dbReference type="Gene3D" id="3.40.50.300">
    <property type="entry name" value="P-loop containing nucleotide triphosphate hydrolases"/>
    <property type="match status" value="1"/>
</dbReference>
<dbReference type="Pfam" id="PF00004">
    <property type="entry name" value="AAA"/>
    <property type="match status" value="1"/>
</dbReference>
<reference evidence="3 4" key="1">
    <citation type="journal article" date="2019" name="PLoS Biol.">
        <title>Sex chromosomes control vertical transmission of feminizing Wolbachia symbionts in an isopod.</title>
        <authorList>
            <person name="Becking T."/>
            <person name="Chebbi M.A."/>
            <person name="Giraud I."/>
            <person name="Moumen B."/>
            <person name="Laverre T."/>
            <person name="Caubet Y."/>
            <person name="Peccoud J."/>
            <person name="Gilbert C."/>
            <person name="Cordaux R."/>
        </authorList>
    </citation>
    <scope>NUCLEOTIDE SEQUENCE [LARGE SCALE GENOMIC DNA]</scope>
    <source>
        <strain evidence="3">ANa2</strain>
        <tissue evidence="3">Whole body excluding digestive tract and cuticle</tissue>
    </source>
</reference>
<dbReference type="GO" id="GO:0005524">
    <property type="term" value="F:ATP binding"/>
    <property type="evidence" value="ECO:0007669"/>
    <property type="project" value="InterPro"/>
</dbReference>
<dbReference type="PANTHER" id="PTHR23074">
    <property type="entry name" value="AAA DOMAIN-CONTAINING"/>
    <property type="match status" value="1"/>
</dbReference>
<dbReference type="GO" id="GO:0007033">
    <property type="term" value="P:vacuole organization"/>
    <property type="evidence" value="ECO:0007669"/>
    <property type="project" value="TreeGrafter"/>
</dbReference>
<dbReference type="GO" id="GO:0016197">
    <property type="term" value="P:endosomal transport"/>
    <property type="evidence" value="ECO:0007669"/>
    <property type="project" value="TreeGrafter"/>
</dbReference>
<evidence type="ECO:0000259" key="2">
    <source>
        <dbReference type="SMART" id="SM00382"/>
    </source>
</evidence>
<feature type="compositionally biased region" description="Low complexity" evidence="1">
    <location>
        <begin position="241"/>
        <end position="257"/>
    </location>
</feature>
<sequence>MADIEAAIGSTMGGAMGGMGGPMDGGSAAVAAAALLPPQSLPAPSSTPSSQSSVPPQHSSVSPAVGFCVPTPISMASLPVSSTITSHPAIASTNVGSMSGGTVSRADPLAALVAGVGAAAIGAGAIAPIVNNLLGNSGGTTVVNNKLNASNGSSMTVIGNNDSLNTSSKTLPDTDNVDAVATSLALAKITQPHTTPSSTPSVISSSAPVLKVSSPESQTKLETAPKETKLSKEECDDDKASLGSATSSRSTTSGFGKSDTESFGKKTPSPVPEGTESANSQEVGSYASIPDLTSATESMRDSDTDNHSEVHNVTANLSDLDNDVHEQQKTVPVSQYPVGALPVVVEHPTYGWSSMLGLDRAKEALKELFIARSFPPVFDGTEGSCKGILLFGPSGSGKTCLARALAKEANNALFVGISSRFLLTHNPFDAIKLVRCMFDQARHEKPAVILFDEIEALCYHPNNESAIRAKDEILAQVRGLTTLPPAYPPRQDPSTYNEGILVLGTTNQPWLLEDRLRRVFAYNIHDDLATIMTQFRCRYNDDLQQKYSAYISAATHRAEDLEETTKDKKDKPKGVKKFSHRIAKSLAAAVLSVID</sequence>
<dbReference type="InterPro" id="IPR027417">
    <property type="entry name" value="P-loop_NTPase"/>
</dbReference>
<feature type="compositionally biased region" description="Basic and acidic residues" evidence="1">
    <location>
        <begin position="223"/>
        <end position="233"/>
    </location>
</feature>
<dbReference type="OrthoDB" id="6371870at2759"/>
<feature type="region of interest" description="Disordered" evidence="1">
    <location>
        <begin position="39"/>
        <end position="61"/>
    </location>
</feature>
<gene>
    <name evidence="3" type="primary">VPS4B</name>
    <name evidence="3" type="ORF">Anas_06707</name>
</gene>
<dbReference type="GO" id="GO:0016887">
    <property type="term" value="F:ATP hydrolysis activity"/>
    <property type="evidence" value="ECO:0007669"/>
    <property type="project" value="InterPro"/>
</dbReference>
<feature type="compositionally biased region" description="Low complexity" evidence="1">
    <location>
        <begin position="191"/>
        <end position="208"/>
    </location>
</feature>
<dbReference type="InterPro" id="IPR003593">
    <property type="entry name" value="AAA+_ATPase"/>
</dbReference>
<dbReference type="InterPro" id="IPR050304">
    <property type="entry name" value="MT-severing_AAA_ATPase"/>
</dbReference>
<name>A0A5N5SXM4_9CRUS</name>
<comment type="caution">
    <text evidence="3">The sequence shown here is derived from an EMBL/GenBank/DDBJ whole genome shotgun (WGS) entry which is preliminary data.</text>
</comment>